<keyword evidence="2" id="KW-0479">Metal-binding</keyword>
<evidence type="ECO:0000259" key="7">
    <source>
        <dbReference type="PROSITE" id="PS51471"/>
    </source>
</evidence>
<evidence type="ECO:0000313" key="9">
    <source>
        <dbReference type="Proteomes" id="UP001165122"/>
    </source>
</evidence>
<dbReference type="PANTHER" id="PTHR10869">
    <property type="entry name" value="PROLYL 4-HYDROXYLASE ALPHA SUBUNIT"/>
    <property type="match status" value="1"/>
</dbReference>
<keyword evidence="3" id="KW-0223">Dioxygenase</keyword>
<comment type="cofactor">
    <cofactor evidence="1">
        <name>L-ascorbate</name>
        <dbReference type="ChEBI" id="CHEBI:38290"/>
    </cofactor>
</comment>
<dbReference type="InterPro" id="IPR045054">
    <property type="entry name" value="P4HA-like"/>
</dbReference>
<proteinExistence type="predicted"/>
<sequence length="309" mass="34632">MFGSLICKAIFYPLLLTLSIITFWGASSSYTLYLVEKQVGFRRKLLREYQDSHGSGLTITPSVTQLTTSPPMWRVSNFLSPSEISYLKAAYLPTLTSCFPGAPETLVWWLGRWSSYGSIRVCQEMNQDLERGKEKGNEVLEAIELRILETLKKAGLYSGEDGKGNGFYTDTMDMQIVRYRRGGKFRYHFDEDFSGNALPLTFMIYLSHKMEGGGTSFPRAKGGEGMEIDPGVGDLLVWSTCGERIKGGGIDDYSPSNASYHSGMEVEGAYDEKWILNMFFASGEVSCHNIKKRGKEPILDTPVKYIIGR</sequence>
<name>A0A9W6Z9S7_9STRA</name>
<feature type="transmembrane region" description="Helical" evidence="6">
    <location>
        <begin position="12"/>
        <end position="35"/>
    </location>
</feature>
<dbReference type="AlphaFoldDB" id="A0A9W6Z9S7"/>
<gene>
    <name evidence="8" type="ORF">TrLO_g4516</name>
</gene>
<evidence type="ECO:0000313" key="8">
    <source>
        <dbReference type="EMBL" id="GMH48331.1"/>
    </source>
</evidence>
<evidence type="ECO:0000256" key="2">
    <source>
        <dbReference type="ARBA" id="ARBA00022723"/>
    </source>
</evidence>
<keyword evidence="6" id="KW-0472">Membrane</keyword>
<reference evidence="9" key="1">
    <citation type="journal article" date="2023" name="Commun. Biol.">
        <title>Genome analysis of Parmales, the sister group of diatoms, reveals the evolutionary specialization of diatoms from phago-mixotrophs to photoautotrophs.</title>
        <authorList>
            <person name="Ban H."/>
            <person name="Sato S."/>
            <person name="Yoshikawa S."/>
            <person name="Yamada K."/>
            <person name="Nakamura Y."/>
            <person name="Ichinomiya M."/>
            <person name="Sato N."/>
            <person name="Blanc-Mathieu R."/>
            <person name="Endo H."/>
            <person name="Kuwata A."/>
            <person name="Ogata H."/>
        </authorList>
    </citation>
    <scope>NUCLEOTIDE SEQUENCE [LARGE SCALE GENOMIC DNA]</scope>
    <source>
        <strain evidence="9">NIES 3700</strain>
    </source>
</reference>
<evidence type="ECO:0000256" key="4">
    <source>
        <dbReference type="ARBA" id="ARBA00023002"/>
    </source>
</evidence>
<dbReference type="InterPro" id="IPR044862">
    <property type="entry name" value="Pro_4_hyd_alph_FE2OG_OXY"/>
</dbReference>
<dbReference type="GO" id="GO:0005506">
    <property type="term" value="F:iron ion binding"/>
    <property type="evidence" value="ECO:0007669"/>
    <property type="project" value="InterPro"/>
</dbReference>
<accession>A0A9W6Z9S7</accession>
<dbReference type="InterPro" id="IPR005123">
    <property type="entry name" value="Oxoglu/Fe-dep_dioxygenase_dom"/>
</dbReference>
<dbReference type="InterPro" id="IPR006620">
    <property type="entry name" value="Pro_4_hyd_alph"/>
</dbReference>
<dbReference type="GO" id="GO:0005783">
    <property type="term" value="C:endoplasmic reticulum"/>
    <property type="evidence" value="ECO:0007669"/>
    <property type="project" value="TreeGrafter"/>
</dbReference>
<dbReference type="Pfam" id="PF13640">
    <property type="entry name" value="2OG-FeII_Oxy_3"/>
    <property type="match status" value="1"/>
</dbReference>
<evidence type="ECO:0000256" key="6">
    <source>
        <dbReference type="SAM" id="Phobius"/>
    </source>
</evidence>
<keyword evidence="6" id="KW-0812">Transmembrane</keyword>
<dbReference type="EMBL" id="BRXW01000367">
    <property type="protein sequence ID" value="GMH48331.1"/>
    <property type="molecule type" value="Genomic_DNA"/>
</dbReference>
<protein>
    <recommendedName>
        <fullName evidence="7">Fe2OG dioxygenase domain-containing protein</fullName>
    </recommendedName>
</protein>
<keyword evidence="6" id="KW-1133">Transmembrane helix</keyword>
<evidence type="ECO:0000256" key="3">
    <source>
        <dbReference type="ARBA" id="ARBA00022964"/>
    </source>
</evidence>
<dbReference type="PANTHER" id="PTHR10869:SF246">
    <property type="entry name" value="TRANSMEMBRANE PROLYL 4-HYDROXYLASE"/>
    <property type="match status" value="1"/>
</dbReference>
<dbReference type="SMART" id="SM00702">
    <property type="entry name" value="P4Hc"/>
    <property type="match status" value="1"/>
</dbReference>
<evidence type="ECO:0000256" key="5">
    <source>
        <dbReference type="ARBA" id="ARBA00023004"/>
    </source>
</evidence>
<keyword evidence="5" id="KW-0408">Iron</keyword>
<dbReference type="PROSITE" id="PS51471">
    <property type="entry name" value="FE2OG_OXY"/>
    <property type="match status" value="1"/>
</dbReference>
<dbReference type="Gene3D" id="2.60.120.620">
    <property type="entry name" value="q2cbj1_9rhob like domain"/>
    <property type="match status" value="1"/>
</dbReference>
<comment type="caution">
    <text evidence="8">The sequence shown here is derived from an EMBL/GenBank/DDBJ whole genome shotgun (WGS) entry which is preliminary data.</text>
</comment>
<dbReference type="OrthoDB" id="10458157at2759"/>
<keyword evidence="9" id="KW-1185">Reference proteome</keyword>
<feature type="domain" description="Fe2OG dioxygenase" evidence="7">
    <location>
        <begin position="170"/>
        <end position="282"/>
    </location>
</feature>
<dbReference type="Proteomes" id="UP001165122">
    <property type="component" value="Unassembled WGS sequence"/>
</dbReference>
<organism evidence="8 9">
    <name type="scientific">Triparma laevis f. longispina</name>
    <dbReference type="NCBI Taxonomy" id="1714387"/>
    <lineage>
        <taxon>Eukaryota</taxon>
        <taxon>Sar</taxon>
        <taxon>Stramenopiles</taxon>
        <taxon>Ochrophyta</taxon>
        <taxon>Bolidophyceae</taxon>
        <taxon>Parmales</taxon>
        <taxon>Triparmaceae</taxon>
        <taxon>Triparma</taxon>
    </lineage>
</organism>
<evidence type="ECO:0000256" key="1">
    <source>
        <dbReference type="ARBA" id="ARBA00001961"/>
    </source>
</evidence>
<dbReference type="GO" id="GO:0004656">
    <property type="term" value="F:procollagen-proline 4-dioxygenase activity"/>
    <property type="evidence" value="ECO:0007669"/>
    <property type="project" value="TreeGrafter"/>
</dbReference>
<keyword evidence="4" id="KW-0560">Oxidoreductase</keyword>
<dbReference type="GO" id="GO:0031418">
    <property type="term" value="F:L-ascorbic acid binding"/>
    <property type="evidence" value="ECO:0007669"/>
    <property type="project" value="InterPro"/>
</dbReference>